<proteinExistence type="inferred from homology"/>
<dbReference type="SUPFAM" id="SSF64383">
    <property type="entry name" value="Cell-division protein ZipA, C-terminal domain"/>
    <property type="match status" value="1"/>
</dbReference>
<evidence type="ECO:0000256" key="3">
    <source>
        <dbReference type="ARBA" id="ARBA00022618"/>
    </source>
</evidence>
<dbReference type="Pfam" id="PF04354">
    <property type="entry name" value="ZipA_C"/>
    <property type="match status" value="1"/>
</dbReference>
<keyword evidence="5 8" id="KW-1133">Transmembrane helix</keyword>
<feature type="compositionally biased region" description="Basic and acidic residues" evidence="10">
    <location>
        <begin position="322"/>
        <end position="335"/>
    </location>
</feature>
<dbReference type="GO" id="GO:0032153">
    <property type="term" value="C:cell division site"/>
    <property type="evidence" value="ECO:0007669"/>
    <property type="project" value="UniProtKB-UniRule"/>
</dbReference>
<dbReference type="GO" id="GO:0000917">
    <property type="term" value="P:division septum assembly"/>
    <property type="evidence" value="ECO:0007669"/>
    <property type="project" value="TreeGrafter"/>
</dbReference>
<comment type="caution">
    <text evidence="12">The sequence shown here is derived from an EMBL/GenBank/DDBJ whole genome shotgun (WGS) entry which is preliminary data.</text>
</comment>
<keyword evidence="6 8" id="KW-0472">Membrane</keyword>
<comment type="similarity">
    <text evidence="8 9">Belongs to the ZipA family.</text>
</comment>
<dbReference type="InterPro" id="IPR036765">
    <property type="entry name" value="ZipA_FtsZ-bd_C_sf"/>
</dbReference>
<sequence>MQQELQITLLIIGGLFIIGVLAHGFWSIRKNNKRLHQSNYETRKNWEPTFSEDDEEIEYDDVVISSARVIDDPVKKSTPSAATTGTEETLVNIELPTSKPSEPDSLESASADDSGPSALSAHTDDKDSFVSDEVLSEDSLTLDEDHLTEKTGNTENADETFSSDYSNADVGALTTELEQADTQQNQDAPIYSGVVTQPKPEFVKNKVEANVQDESIPEPPGFLLKKAGDVKIDDTSDSDLSDKRIDDELATDKPKKPEAPRPDFSLDAESFEQPTVQTTKTVKMTENDKPKKDLSLAEQAKRFVRRNKKTVADKIRKDPVIDTKKSTDDQMRIDFDESPSANRGFSTERSRSAEEKPVENERATTNGASEKTAPASDVLILNVQTPSDNPIAGAALLPMLLTLGFKFGEHDIFHRHVNTNGKGPILFSLTNMFKPGVFDIDNMENFSTQGVALFMMLPIDGDAQQVFNMMHNAARKISEEFGGKILDGNKVPISKQSLQQYAERIREFERRKLSQ</sequence>
<dbReference type="PANTHER" id="PTHR38685:SF1">
    <property type="entry name" value="CELL DIVISION PROTEIN ZIPA"/>
    <property type="match status" value="1"/>
</dbReference>
<feature type="domain" description="ZipA C-terminal FtsZ-binding" evidence="11">
    <location>
        <begin position="375"/>
        <end position="505"/>
    </location>
</feature>
<feature type="compositionally biased region" description="Basic and acidic residues" evidence="10">
    <location>
        <begin position="226"/>
        <end position="261"/>
    </location>
</feature>
<dbReference type="GO" id="GO:0043093">
    <property type="term" value="P:FtsZ-dependent cytokinesis"/>
    <property type="evidence" value="ECO:0007669"/>
    <property type="project" value="UniProtKB-UniRule"/>
</dbReference>
<evidence type="ECO:0000256" key="5">
    <source>
        <dbReference type="ARBA" id="ARBA00022989"/>
    </source>
</evidence>
<comment type="function">
    <text evidence="8 9">Essential cell division protein that stabilizes the FtsZ protofilaments by cross-linking them and that serves as a cytoplasmic membrane anchor for the Z ring. Also required for the recruitment to the septal ring of downstream cell division proteins.</text>
</comment>
<dbReference type="Gene3D" id="3.30.1400.10">
    <property type="entry name" value="ZipA, C-terminal FtsZ-binding domain"/>
    <property type="match status" value="1"/>
</dbReference>
<dbReference type="InterPro" id="IPR007449">
    <property type="entry name" value="ZipA_FtsZ-bd_C"/>
</dbReference>
<gene>
    <name evidence="8" type="primary">zipA</name>
    <name evidence="12" type="ORF">GCM10007852_13760</name>
</gene>
<dbReference type="AlphaFoldDB" id="A0AA37SVT9"/>
<feature type="transmembrane region" description="Helical" evidence="8">
    <location>
        <begin position="7"/>
        <end position="26"/>
    </location>
</feature>
<reference evidence="12" key="1">
    <citation type="journal article" date="2014" name="Int. J. Syst. Evol. Microbiol.">
        <title>Complete genome sequence of Corynebacterium casei LMG S-19264T (=DSM 44701T), isolated from a smear-ripened cheese.</title>
        <authorList>
            <consortium name="US DOE Joint Genome Institute (JGI-PGF)"/>
            <person name="Walter F."/>
            <person name="Albersmeier A."/>
            <person name="Kalinowski J."/>
            <person name="Ruckert C."/>
        </authorList>
    </citation>
    <scope>NUCLEOTIDE SEQUENCE</scope>
    <source>
        <strain evidence="12">NBRC 110023</strain>
    </source>
</reference>
<dbReference type="InterPro" id="IPR011919">
    <property type="entry name" value="Cell_div_ZipA"/>
</dbReference>
<evidence type="ECO:0000313" key="12">
    <source>
        <dbReference type="EMBL" id="GLR70468.1"/>
    </source>
</evidence>
<evidence type="ECO:0000256" key="9">
    <source>
        <dbReference type="RuleBase" id="RU003612"/>
    </source>
</evidence>
<dbReference type="SMART" id="SM00771">
    <property type="entry name" value="ZipA_C"/>
    <property type="match status" value="1"/>
</dbReference>
<evidence type="ECO:0000313" key="13">
    <source>
        <dbReference type="Proteomes" id="UP001156601"/>
    </source>
</evidence>
<dbReference type="NCBIfam" id="TIGR02205">
    <property type="entry name" value="septum_zipA"/>
    <property type="match status" value="1"/>
</dbReference>
<dbReference type="GO" id="GO:0005886">
    <property type="term" value="C:plasma membrane"/>
    <property type="evidence" value="ECO:0007669"/>
    <property type="project" value="UniProtKB-SubCell"/>
</dbReference>
<accession>A0AA37SVT9</accession>
<feature type="compositionally biased region" description="Polar residues" evidence="10">
    <location>
        <begin position="150"/>
        <end position="166"/>
    </location>
</feature>
<evidence type="ECO:0000256" key="8">
    <source>
        <dbReference type="HAMAP-Rule" id="MF_00509"/>
    </source>
</evidence>
<keyword evidence="3 8" id="KW-0132">Cell division</keyword>
<dbReference type="RefSeq" id="WP_284216763.1">
    <property type="nucleotide sequence ID" value="NZ_BSOT01000005.1"/>
</dbReference>
<evidence type="ECO:0000256" key="6">
    <source>
        <dbReference type="ARBA" id="ARBA00023136"/>
    </source>
</evidence>
<comment type="subunit">
    <text evidence="8">Interacts with FtsZ via their C-terminal domains.</text>
</comment>
<reference evidence="12" key="2">
    <citation type="submission" date="2023-01" db="EMBL/GenBank/DDBJ databases">
        <title>Draft genome sequence of Agaribacter marinus strain NBRC 110023.</title>
        <authorList>
            <person name="Sun Q."/>
            <person name="Mori K."/>
        </authorList>
    </citation>
    <scope>NUCLEOTIDE SEQUENCE</scope>
    <source>
        <strain evidence="12">NBRC 110023</strain>
    </source>
</reference>
<dbReference type="Proteomes" id="UP001156601">
    <property type="component" value="Unassembled WGS sequence"/>
</dbReference>
<dbReference type="HAMAP" id="MF_00509">
    <property type="entry name" value="ZipA"/>
    <property type="match status" value="1"/>
</dbReference>
<evidence type="ECO:0000256" key="2">
    <source>
        <dbReference type="ARBA" id="ARBA00022519"/>
    </source>
</evidence>
<feature type="region of interest" description="Disordered" evidence="10">
    <location>
        <begin position="94"/>
        <end position="301"/>
    </location>
</feature>
<protein>
    <recommendedName>
        <fullName evidence="8 9">Cell division protein ZipA</fullName>
    </recommendedName>
</protein>
<feature type="compositionally biased region" description="Polar residues" evidence="10">
    <location>
        <begin position="176"/>
        <end position="187"/>
    </location>
</feature>
<name>A0AA37SVT9_9ALTE</name>
<feature type="compositionally biased region" description="Basic and acidic residues" evidence="10">
    <location>
        <begin position="346"/>
        <end position="362"/>
    </location>
</feature>
<dbReference type="EMBL" id="BSOT01000005">
    <property type="protein sequence ID" value="GLR70468.1"/>
    <property type="molecule type" value="Genomic_DNA"/>
</dbReference>
<feature type="compositionally biased region" description="Polar residues" evidence="10">
    <location>
        <begin position="272"/>
        <end position="282"/>
    </location>
</feature>
<evidence type="ECO:0000256" key="10">
    <source>
        <dbReference type="SAM" id="MobiDB-lite"/>
    </source>
</evidence>
<comment type="subcellular location">
    <subcellularLocation>
        <location evidence="8">Cell inner membrane</location>
        <topology evidence="8">Single-pass type I membrane protein</topology>
    </subcellularLocation>
    <text evidence="8">Localizes to the Z ring in an FtsZ-dependent manner.</text>
</comment>
<evidence type="ECO:0000259" key="11">
    <source>
        <dbReference type="SMART" id="SM00771"/>
    </source>
</evidence>
<dbReference type="PANTHER" id="PTHR38685">
    <property type="entry name" value="CELL DIVISION PROTEIN ZIPA"/>
    <property type="match status" value="1"/>
</dbReference>
<keyword evidence="1 8" id="KW-1003">Cell membrane</keyword>
<feature type="compositionally biased region" description="Basic and acidic residues" evidence="10">
    <location>
        <begin position="283"/>
        <end position="301"/>
    </location>
</feature>
<evidence type="ECO:0000256" key="7">
    <source>
        <dbReference type="ARBA" id="ARBA00023306"/>
    </source>
</evidence>
<keyword evidence="13" id="KW-1185">Reference proteome</keyword>
<evidence type="ECO:0000256" key="4">
    <source>
        <dbReference type="ARBA" id="ARBA00022692"/>
    </source>
</evidence>
<keyword evidence="4 8" id="KW-0812">Transmembrane</keyword>
<keyword evidence="2 8" id="KW-0997">Cell inner membrane</keyword>
<keyword evidence="7 8" id="KW-0131">Cell cycle</keyword>
<evidence type="ECO:0000256" key="1">
    <source>
        <dbReference type="ARBA" id="ARBA00022475"/>
    </source>
</evidence>
<feature type="region of interest" description="Disordered" evidence="10">
    <location>
        <begin position="322"/>
        <end position="371"/>
    </location>
</feature>
<organism evidence="12 13">
    <name type="scientific">Agaribacter marinus</name>
    <dbReference type="NCBI Taxonomy" id="1431249"/>
    <lineage>
        <taxon>Bacteria</taxon>
        <taxon>Pseudomonadati</taxon>
        <taxon>Pseudomonadota</taxon>
        <taxon>Gammaproteobacteria</taxon>
        <taxon>Alteromonadales</taxon>
        <taxon>Alteromonadaceae</taxon>
        <taxon>Agaribacter</taxon>
    </lineage>
</organism>